<dbReference type="EMBL" id="LN714484">
    <property type="protein sequence ID" value="CEL68651.1"/>
    <property type="molecule type" value="Genomic_DNA"/>
</dbReference>
<dbReference type="RefSeq" id="XP_003881367.1">
    <property type="nucleotide sequence ID" value="XM_003881318.1"/>
</dbReference>
<dbReference type="AlphaFoldDB" id="F0VAS6"/>
<proteinExistence type="predicted"/>
<dbReference type="OMA" id="QWVETIW"/>
<reference evidence="4" key="3">
    <citation type="journal article" date="2012" name="PLoS Pathog.">
        <title>Comparative genomics of the apicomplexan parasites Toxoplasma gondii and Neospora caninum: Coccidia differing in host range and transmission strategy.</title>
        <authorList>
            <person name="Reid A.J."/>
            <person name="Vermont S.J."/>
            <person name="Cotton J.A."/>
            <person name="Harris D."/>
            <person name="Hill-Cawthorne G.A."/>
            <person name="Konen-Waisman S."/>
            <person name="Latham S.M."/>
            <person name="Mourier T."/>
            <person name="Norton R."/>
            <person name="Quail M.A."/>
            <person name="Sanders M."/>
            <person name="Shanmugam D."/>
            <person name="Sohal A."/>
            <person name="Wasmuth J.D."/>
            <person name="Brunk B."/>
            <person name="Grigg M.E."/>
            <person name="Howard J.C."/>
            <person name="Parkinson J."/>
            <person name="Roos D.S."/>
            <person name="Trees A.J."/>
            <person name="Berriman M."/>
            <person name="Pain A."/>
            <person name="Wastling J.M."/>
        </authorList>
    </citation>
    <scope>NUCLEOTIDE SEQUENCE [LARGE SCALE GENOMIC DNA]</scope>
    <source>
        <strain evidence="4">Liverpool</strain>
    </source>
</reference>
<dbReference type="OrthoDB" id="64915at2759"/>
<dbReference type="InParanoid" id="F0VAS6"/>
<accession>F0VAS6</accession>
<gene>
    <name evidence="3" type="ORF">BN1204_043990</name>
    <name evidence="2" type="ORF">NCLIV_043990</name>
</gene>
<feature type="region of interest" description="Disordered" evidence="1">
    <location>
        <begin position="394"/>
        <end position="421"/>
    </location>
</feature>
<evidence type="ECO:0000313" key="2">
    <source>
        <dbReference type="EMBL" id="CBZ51334.1"/>
    </source>
</evidence>
<dbReference type="Gene3D" id="3.40.50.720">
    <property type="entry name" value="NAD(P)-binding Rossmann-like Domain"/>
    <property type="match status" value="1"/>
</dbReference>
<reference evidence="3" key="4">
    <citation type="journal article" date="2015" name="PLoS ONE">
        <title>Comprehensive Evaluation of Toxoplasma gondii VEG and Neospora caninum LIV Genomes with Tachyzoite Stage Transcriptome and Proteome Defines Novel Transcript Features.</title>
        <authorList>
            <person name="Ramaprasad A."/>
            <person name="Mourier T."/>
            <person name="Naeem R."/>
            <person name="Malas T.B."/>
            <person name="Moussa E."/>
            <person name="Panigrahi A."/>
            <person name="Vermont S.J."/>
            <person name="Otto T.D."/>
            <person name="Wastling J."/>
            <person name="Pain A."/>
        </authorList>
    </citation>
    <scope>NUCLEOTIDE SEQUENCE</scope>
    <source>
        <strain evidence="3">Liverpool</strain>
    </source>
</reference>
<reference evidence="2" key="1">
    <citation type="submission" date="2011-02" db="EMBL/GenBank/DDBJ databases">
        <authorList>
            <person name="Aslett M."/>
        </authorList>
    </citation>
    <scope>NUCLEOTIDE SEQUENCE</scope>
    <source>
        <strain evidence="2">Liverpool</strain>
    </source>
</reference>
<evidence type="ECO:0000313" key="4">
    <source>
        <dbReference type="Proteomes" id="UP000007494"/>
    </source>
</evidence>
<dbReference type="Proteomes" id="UP000007494">
    <property type="component" value="Chromosome IX"/>
</dbReference>
<dbReference type="VEuPathDB" id="ToxoDB:NCLIV_043990"/>
<evidence type="ECO:0000256" key="1">
    <source>
        <dbReference type="SAM" id="MobiDB-lite"/>
    </source>
</evidence>
<evidence type="ECO:0000313" key="3">
    <source>
        <dbReference type="EMBL" id="CEL68651.1"/>
    </source>
</evidence>
<reference evidence="2" key="2">
    <citation type="submission" date="2011-03" db="EMBL/GenBank/DDBJ databases">
        <title>Comparative genomics and transcriptomics of Neospora caninum and Toxoplasma gondii.</title>
        <authorList>
            <person name="Reid A.J."/>
            <person name="Sohal A."/>
            <person name="Harris D."/>
            <person name="Quail M."/>
            <person name="Sanders M."/>
            <person name="Berriman M."/>
            <person name="Wastling J.M."/>
            <person name="Pain A."/>
        </authorList>
    </citation>
    <scope>NUCLEOTIDE SEQUENCE</scope>
    <source>
        <strain evidence="2">Liverpool</strain>
    </source>
</reference>
<dbReference type="EMBL" id="FR823385">
    <property type="protein sequence ID" value="CBZ51334.1"/>
    <property type="molecule type" value="Genomic_DNA"/>
</dbReference>
<feature type="compositionally biased region" description="Polar residues" evidence="1">
    <location>
        <begin position="394"/>
        <end position="408"/>
    </location>
</feature>
<dbReference type="FunCoup" id="F0VAS6">
    <property type="interactions" value="14"/>
</dbReference>
<keyword evidence="4" id="KW-1185">Reference proteome</keyword>
<sequence>MAVGKLQGKTLPALRLALCGEGNAVTTWWATMLLQSPAFDMVATWSRAKSEALDIAEALTVSGKGVVNAYWEKTGDLSGIGTRYSSAAQPAEAGEAGLDGLLQRDDVDAFILVLPEDSHTIVLGELFQKCPRKHVFSANLPSFSPSIMKHLISLYNTVSSCPRQGPAAGAGRPGVWSTCSLFKHEVAVAKLQAILKDLGPIVAGELIATSMMQNVTVSSAGSFGGKRAPRTAAQQRELLTAVCSAYSGLLRHLLGDLDSLSAIRGSSATLCGQMHFQRGANVAVTVDLLSKTNTFSFTVWGLKGFGRLSWCEEKKAFEVQRFLHHYEHPTLHPVTGPTWAVRQWVETIWETSKGGNQDSNPQKPDFMLLDLVTSTAMVESDGVIVRLCATSQNRPEANMHNQNNQRVSESPREDNEVLAAA</sequence>
<protein>
    <submittedName>
        <fullName evidence="2">Uncharacterized protein</fullName>
    </submittedName>
</protein>
<dbReference type="eggNOG" id="ENOG502QZKT">
    <property type="taxonomic scope" value="Eukaryota"/>
</dbReference>
<dbReference type="GeneID" id="13440320"/>
<organism evidence="2 4">
    <name type="scientific">Neospora caninum (strain Liverpool)</name>
    <dbReference type="NCBI Taxonomy" id="572307"/>
    <lineage>
        <taxon>Eukaryota</taxon>
        <taxon>Sar</taxon>
        <taxon>Alveolata</taxon>
        <taxon>Apicomplexa</taxon>
        <taxon>Conoidasida</taxon>
        <taxon>Coccidia</taxon>
        <taxon>Eucoccidiorida</taxon>
        <taxon>Eimeriorina</taxon>
        <taxon>Sarcocystidae</taxon>
        <taxon>Neospora</taxon>
    </lineage>
</organism>
<name>F0VAS6_NEOCL</name>